<keyword evidence="2" id="KW-0720">Serine protease</keyword>
<dbReference type="STRING" id="36842.SAMN02194393_02910"/>
<feature type="active site" evidence="2">
    <location>
        <position position="694"/>
    </location>
</feature>
<proteinExistence type="inferred from homology"/>
<keyword evidence="2" id="KW-0378">Hydrolase</keyword>
<feature type="active site" evidence="2">
    <location>
        <position position="651"/>
    </location>
</feature>
<feature type="coiled-coil region" evidence="3">
    <location>
        <begin position="525"/>
        <end position="552"/>
    </location>
</feature>
<dbReference type="Gene3D" id="1.10.8.60">
    <property type="match status" value="1"/>
</dbReference>
<evidence type="ECO:0000259" key="4">
    <source>
        <dbReference type="PROSITE" id="PS51786"/>
    </source>
</evidence>
<dbReference type="GO" id="GO:0004176">
    <property type="term" value="F:ATP-dependent peptidase activity"/>
    <property type="evidence" value="ECO:0007669"/>
    <property type="project" value="UniProtKB-UniRule"/>
</dbReference>
<dbReference type="InterPro" id="IPR027065">
    <property type="entry name" value="Lon_Prtase"/>
</dbReference>
<dbReference type="GO" id="GO:0030163">
    <property type="term" value="P:protein catabolic process"/>
    <property type="evidence" value="ECO:0007669"/>
    <property type="project" value="InterPro"/>
</dbReference>
<dbReference type="InterPro" id="IPR020568">
    <property type="entry name" value="Ribosomal_Su5_D2-typ_SF"/>
</dbReference>
<dbReference type="InterPro" id="IPR014721">
    <property type="entry name" value="Ribsml_uS5_D2-typ_fold_subgr"/>
</dbReference>
<dbReference type="Pfam" id="PF05362">
    <property type="entry name" value="Lon_C"/>
    <property type="match status" value="1"/>
</dbReference>
<dbReference type="Gene3D" id="3.30.230.10">
    <property type="match status" value="1"/>
</dbReference>
<protein>
    <recommendedName>
        <fullName evidence="2">endopeptidase La</fullName>
        <ecNumber evidence="2">3.4.21.53</ecNumber>
    </recommendedName>
</protein>
<dbReference type="InterPro" id="IPR027417">
    <property type="entry name" value="P-loop_NTPase"/>
</dbReference>
<evidence type="ECO:0000256" key="1">
    <source>
        <dbReference type="ARBA" id="ARBA00022670"/>
    </source>
</evidence>
<dbReference type="PROSITE" id="PS51786">
    <property type="entry name" value="LON_PROTEOLYTIC"/>
    <property type="match status" value="1"/>
</dbReference>
<evidence type="ECO:0000256" key="2">
    <source>
        <dbReference type="PROSITE-ProRule" id="PRU01122"/>
    </source>
</evidence>
<accession>A0A1T5LIQ2</accession>
<dbReference type="EMBL" id="FUZT01000007">
    <property type="protein sequence ID" value="SKC75867.1"/>
    <property type="molecule type" value="Genomic_DNA"/>
</dbReference>
<reference evidence="6" key="1">
    <citation type="submission" date="2017-02" db="EMBL/GenBank/DDBJ databases">
        <authorList>
            <person name="Varghese N."/>
            <person name="Submissions S."/>
        </authorList>
    </citation>
    <scope>NUCLEOTIDE SEQUENCE [LARGE SCALE GENOMIC DNA]</scope>
    <source>
        <strain evidence="6">M1</strain>
    </source>
</reference>
<dbReference type="PANTHER" id="PTHR10046">
    <property type="entry name" value="ATP DEPENDENT LON PROTEASE FAMILY MEMBER"/>
    <property type="match status" value="1"/>
</dbReference>
<dbReference type="InterPro" id="IPR046843">
    <property type="entry name" value="LonB_AAA-LID"/>
</dbReference>
<dbReference type="OrthoDB" id="9758568at2"/>
<gene>
    <name evidence="5" type="ORF">SAMN02194393_02910</name>
</gene>
<dbReference type="Pfam" id="PF20437">
    <property type="entry name" value="LonC_helical"/>
    <property type="match status" value="1"/>
</dbReference>
<evidence type="ECO:0000313" key="5">
    <source>
        <dbReference type="EMBL" id="SKC75867.1"/>
    </source>
</evidence>
<dbReference type="InterPro" id="IPR046844">
    <property type="entry name" value="Lon-like_helical"/>
</dbReference>
<dbReference type="InterPro" id="IPR008269">
    <property type="entry name" value="Lon_proteolytic"/>
</dbReference>
<comment type="similarity">
    <text evidence="2">Belongs to the peptidase S16 family.</text>
</comment>
<dbReference type="RefSeq" id="WP_079492559.1">
    <property type="nucleotide sequence ID" value="NZ_FUZT01000007.1"/>
</dbReference>
<feature type="domain" description="Lon proteolytic" evidence="4">
    <location>
        <begin position="561"/>
        <end position="756"/>
    </location>
</feature>
<dbReference type="Gene3D" id="3.40.50.300">
    <property type="entry name" value="P-loop containing nucleotide triphosphate hydrolases"/>
    <property type="match status" value="2"/>
</dbReference>
<dbReference type="GO" id="GO:0006508">
    <property type="term" value="P:proteolysis"/>
    <property type="evidence" value="ECO:0007669"/>
    <property type="project" value="UniProtKB-KW"/>
</dbReference>
<keyword evidence="1 2" id="KW-0645">Protease</keyword>
<dbReference type="Pfam" id="PF13654">
    <property type="entry name" value="AAA_32"/>
    <property type="match status" value="1"/>
</dbReference>
<sequence length="781" mass="89456">MKKRNKLNYYKLKKSYNPRQFNFKTTKDLEAFNDIVGQERAAQALDFGLNVKNPKYNIYISGLKGTGKTTYCISKVKDKAKREEKKYDWCYVNNFNEPDRPKSIRLPAGTGKIFQADMDYFVRELISEVPKTFISEEYQKRKNDILKSYQEKKNELLDFLIEYSKTLGFEIKNISTGLVFVPIKDGEKISDEEFDNLEEEEKNIYEKNGEQIQLKAIEILRKVKILEKESKRELIDFQKMTAHFIVKPISETIIEKYKAINEVIEYIGEIEEDVIENVSDFEAIAEEDISIKSNVKEFAPRYYVNLIVDNSEVEGAPVIVETNPTFNNLMGVIEYESENSSLRTDFTMIKPGSLHKANGGFLIIDALELLRNSHSWLAIKRTLYNRKIKIESLRHQLGITDIATLKPEPIPIDIKIILIGNPQIYNLLYQYDEDFNKLFKIKADFDSIMDNTLENQYKMACFINSFCEKENLRHFTKDGVLKVLEYSNRIAGSQSKLTTMFNNIIEILIEADAWAKYEGNRYIAENNVKKAVREKRKRNNRIEDRIDDLYKDGKIIINVKGSEVGKINGLSVINTGDYVFGRPMVITVSSYAGTKGIINIEREVELSGNIHDKGVMILEGYLNEKFCKDKPLNITSKICFEQSYNGVDGDSASSTELYGILSSIGNIPIKQNIAVTGSVNQKGEIQPVGGITEKVEGFYDICKYFGLTGNQGVIIPSQNLDDLVLEDEIIEAVRSGKFSIYSVSKIEEGIEILTDMSFKEICNVVQTKLNSYSQLMNKYEN</sequence>
<evidence type="ECO:0000313" key="6">
    <source>
        <dbReference type="Proteomes" id="UP000190285"/>
    </source>
</evidence>
<dbReference type="EC" id="3.4.21.53" evidence="2"/>
<dbReference type="Pfam" id="PF20436">
    <property type="entry name" value="LonB_AAA-LID"/>
    <property type="match status" value="1"/>
</dbReference>
<dbReference type="InterPro" id="IPR041699">
    <property type="entry name" value="AAA_32"/>
</dbReference>
<dbReference type="PRINTS" id="PR00830">
    <property type="entry name" value="ENDOLAPTASE"/>
</dbReference>
<keyword evidence="6" id="KW-1185">Reference proteome</keyword>
<dbReference type="GO" id="GO:0005524">
    <property type="term" value="F:ATP binding"/>
    <property type="evidence" value="ECO:0007669"/>
    <property type="project" value="InterPro"/>
</dbReference>
<dbReference type="GO" id="GO:0004252">
    <property type="term" value="F:serine-type endopeptidase activity"/>
    <property type="evidence" value="ECO:0007669"/>
    <property type="project" value="UniProtKB-UniRule"/>
</dbReference>
<dbReference type="SUPFAM" id="SSF52540">
    <property type="entry name" value="P-loop containing nucleoside triphosphate hydrolases"/>
    <property type="match status" value="1"/>
</dbReference>
<keyword evidence="3" id="KW-0175">Coiled coil</keyword>
<dbReference type="SUPFAM" id="SSF54211">
    <property type="entry name" value="Ribosomal protein S5 domain 2-like"/>
    <property type="match status" value="1"/>
</dbReference>
<dbReference type="Proteomes" id="UP000190285">
    <property type="component" value="Unassembled WGS sequence"/>
</dbReference>
<name>A0A1T5LIQ2_9FIRM</name>
<organism evidence="5 6">
    <name type="scientific">Maledivibacter halophilus</name>
    <dbReference type="NCBI Taxonomy" id="36842"/>
    <lineage>
        <taxon>Bacteria</taxon>
        <taxon>Bacillati</taxon>
        <taxon>Bacillota</taxon>
        <taxon>Clostridia</taxon>
        <taxon>Peptostreptococcales</taxon>
        <taxon>Caminicellaceae</taxon>
        <taxon>Maledivibacter</taxon>
    </lineage>
</organism>
<evidence type="ECO:0000256" key="3">
    <source>
        <dbReference type="SAM" id="Coils"/>
    </source>
</evidence>
<comment type="catalytic activity">
    <reaction evidence="2">
        <text>Hydrolysis of proteins in presence of ATP.</text>
        <dbReference type="EC" id="3.4.21.53"/>
    </reaction>
</comment>
<dbReference type="AlphaFoldDB" id="A0A1T5LIQ2"/>